<dbReference type="InterPro" id="IPR023091">
    <property type="entry name" value="MetalPrtase_cat_dom_sf_prd"/>
</dbReference>
<organism evidence="10 11">
    <name type="scientific">Peptostreptococcus porci</name>
    <dbReference type="NCBI Taxonomy" id="2652282"/>
    <lineage>
        <taxon>Bacteria</taxon>
        <taxon>Bacillati</taxon>
        <taxon>Bacillota</taxon>
        <taxon>Clostridia</taxon>
        <taxon>Peptostreptococcales</taxon>
        <taxon>Peptostreptococcaceae</taxon>
        <taxon>Peptostreptococcus</taxon>
    </lineage>
</organism>
<evidence type="ECO:0000256" key="2">
    <source>
        <dbReference type="ARBA" id="ARBA00022517"/>
    </source>
</evidence>
<dbReference type="GO" id="GO:0005737">
    <property type="term" value="C:cytoplasm"/>
    <property type="evidence" value="ECO:0007669"/>
    <property type="project" value="UniProtKB-SubCell"/>
</dbReference>
<gene>
    <name evidence="9 10" type="primary">ybeY</name>
    <name evidence="10" type="ORF">FYJ71_02995</name>
</gene>
<comment type="subcellular location">
    <subcellularLocation>
        <location evidence="9">Cytoplasm</location>
    </subcellularLocation>
</comment>
<dbReference type="InterPro" id="IPR002036">
    <property type="entry name" value="YbeY"/>
</dbReference>
<reference evidence="10 11" key="1">
    <citation type="submission" date="2019-08" db="EMBL/GenBank/DDBJ databases">
        <title>In-depth cultivation of the pig gut microbiome towards novel bacterial diversity and tailored functional studies.</title>
        <authorList>
            <person name="Wylensek D."/>
            <person name="Hitch T.C.A."/>
            <person name="Clavel T."/>
        </authorList>
    </citation>
    <scope>NUCLEOTIDE SEQUENCE [LARGE SCALE GENOMIC DNA]</scope>
    <source>
        <strain evidence="10 11">WCA-SAB-591-4A-A</strain>
    </source>
</reference>
<comment type="similarity">
    <text evidence="1 9">Belongs to the endoribonuclease YbeY family.</text>
</comment>
<evidence type="ECO:0000256" key="7">
    <source>
        <dbReference type="ARBA" id="ARBA00022801"/>
    </source>
</evidence>
<dbReference type="GO" id="GO:0004222">
    <property type="term" value="F:metalloendopeptidase activity"/>
    <property type="evidence" value="ECO:0007669"/>
    <property type="project" value="InterPro"/>
</dbReference>
<dbReference type="Gene3D" id="3.40.390.30">
    <property type="entry name" value="Metalloproteases ('zincins'), catalytic domain"/>
    <property type="match status" value="1"/>
</dbReference>
<dbReference type="GO" id="GO:0008270">
    <property type="term" value="F:zinc ion binding"/>
    <property type="evidence" value="ECO:0007669"/>
    <property type="project" value="UniProtKB-UniRule"/>
</dbReference>
<feature type="binding site" evidence="9">
    <location>
        <position position="118"/>
    </location>
    <ligand>
        <name>Zn(2+)</name>
        <dbReference type="ChEBI" id="CHEBI:29105"/>
        <note>catalytic</note>
    </ligand>
</feature>
<feature type="binding site" evidence="9">
    <location>
        <position position="122"/>
    </location>
    <ligand>
        <name>Zn(2+)</name>
        <dbReference type="ChEBI" id="CHEBI:29105"/>
        <note>catalytic</note>
    </ligand>
</feature>
<name>A0A6N7X1F3_9FIRM</name>
<dbReference type="EMBL" id="VUNE01000001">
    <property type="protein sequence ID" value="MST61941.1"/>
    <property type="molecule type" value="Genomic_DNA"/>
</dbReference>
<keyword evidence="5 9" id="KW-0479">Metal-binding</keyword>
<dbReference type="EC" id="3.1.-.-" evidence="9"/>
<sequence>MKIILDNRQDDKEISEDLLKKIEKVIVACLEYEDYSDDYEVSLSFVTNDEIKNLNRDFRNIDKVTDVLSFPMLSDDDFEIEYEEYSLGDIVISVDRAEQQAIEYDHSFEREICFLVCHSMFHLLGYDHMQEDEAEEMHTKEKNVLDSLGITRGQKYEQERK</sequence>
<keyword evidence="9" id="KW-0963">Cytoplasm</keyword>
<keyword evidence="4 9" id="KW-0540">Nuclease</keyword>
<keyword evidence="3 9" id="KW-0698">rRNA processing</keyword>
<evidence type="ECO:0000256" key="9">
    <source>
        <dbReference type="HAMAP-Rule" id="MF_00009"/>
    </source>
</evidence>
<comment type="cofactor">
    <cofactor evidence="9">
        <name>Zn(2+)</name>
        <dbReference type="ChEBI" id="CHEBI:29105"/>
    </cofactor>
    <text evidence="9">Binds 1 zinc ion.</text>
</comment>
<keyword evidence="7 9" id="KW-0378">Hydrolase</keyword>
<dbReference type="Pfam" id="PF02130">
    <property type="entry name" value="YbeY"/>
    <property type="match status" value="1"/>
</dbReference>
<dbReference type="PANTHER" id="PTHR46986:SF1">
    <property type="entry name" value="ENDORIBONUCLEASE YBEY, CHLOROPLASTIC"/>
    <property type="match status" value="1"/>
</dbReference>
<dbReference type="PANTHER" id="PTHR46986">
    <property type="entry name" value="ENDORIBONUCLEASE YBEY, CHLOROPLASTIC"/>
    <property type="match status" value="1"/>
</dbReference>
<evidence type="ECO:0000313" key="11">
    <source>
        <dbReference type="Proteomes" id="UP000440713"/>
    </source>
</evidence>
<comment type="caution">
    <text evidence="10">The sequence shown here is derived from an EMBL/GenBank/DDBJ whole genome shotgun (WGS) entry which is preliminary data.</text>
</comment>
<keyword evidence="8 9" id="KW-0862">Zinc</keyword>
<accession>A0A6N7X1F3</accession>
<proteinExistence type="inferred from homology"/>
<dbReference type="HAMAP" id="MF_00009">
    <property type="entry name" value="Endoribonucl_YbeY"/>
    <property type="match status" value="1"/>
</dbReference>
<evidence type="ECO:0000256" key="1">
    <source>
        <dbReference type="ARBA" id="ARBA00010875"/>
    </source>
</evidence>
<evidence type="ECO:0000256" key="8">
    <source>
        <dbReference type="ARBA" id="ARBA00022833"/>
    </source>
</evidence>
<dbReference type="Proteomes" id="UP000440713">
    <property type="component" value="Unassembled WGS sequence"/>
</dbReference>
<comment type="function">
    <text evidence="9">Single strand-specific metallo-endoribonuclease involved in late-stage 70S ribosome quality control and in maturation of the 3' terminus of the 16S rRNA.</text>
</comment>
<keyword evidence="11" id="KW-1185">Reference proteome</keyword>
<protein>
    <recommendedName>
        <fullName evidence="9">Endoribonuclease YbeY</fullName>
        <ecNumber evidence="9">3.1.-.-</ecNumber>
    </recommendedName>
</protein>
<evidence type="ECO:0000313" key="10">
    <source>
        <dbReference type="EMBL" id="MST61941.1"/>
    </source>
</evidence>
<dbReference type="GO" id="GO:0004521">
    <property type="term" value="F:RNA endonuclease activity"/>
    <property type="evidence" value="ECO:0007669"/>
    <property type="project" value="UniProtKB-UniRule"/>
</dbReference>
<dbReference type="RefSeq" id="WP_154537313.1">
    <property type="nucleotide sequence ID" value="NZ_JAXDWS010000004.1"/>
</dbReference>
<dbReference type="GO" id="GO:0006364">
    <property type="term" value="P:rRNA processing"/>
    <property type="evidence" value="ECO:0007669"/>
    <property type="project" value="UniProtKB-UniRule"/>
</dbReference>
<evidence type="ECO:0000256" key="5">
    <source>
        <dbReference type="ARBA" id="ARBA00022723"/>
    </source>
</evidence>
<dbReference type="SUPFAM" id="SSF55486">
    <property type="entry name" value="Metalloproteases ('zincins'), catalytic domain"/>
    <property type="match status" value="1"/>
</dbReference>
<keyword evidence="2 9" id="KW-0690">Ribosome biogenesis</keyword>
<evidence type="ECO:0000256" key="3">
    <source>
        <dbReference type="ARBA" id="ARBA00022552"/>
    </source>
</evidence>
<dbReference type="AlphaFoldDB" id="A0A6N7X1F3"/>
<dbReference type="NCBIfam" id="TIGR00043">
    <property type="entry name" value="rRNA maturation RNase YbeY"/>
    <property type="match status" value="1"/>
</dbReference>
<evidence type="ECO:0000256" key="4">
    <source>
        <dbReference type="ARBA" id="ARBA00022722"/>
    </source>
</evidence>
<keyword evidence="6 9" id="KW-0255">Endonuclease</keyword>
<evidence type="ECO:0000256" key="6">
    <source>
        <dbReference type="ARBA" id="ARBA00022759"/>
    </source>
</evidence>
<feature type="binding site" evidence="9">
    <location>
        <position position="128"/>
    </location>
    <ligand>
        <name>Zn(2+)</name>
        <dbReference type="ChEBI" id="CHEBI:29105"/>
        <note>catalytic</note>
    </ligand>
</feature>